<dbReference type="InterPro" id="IPR036097">
    <property type="entry name" value="HisK_dim/P_sf"/>
</dbReference>
<comment type="catalytic activity">
    <reaction evidence="1">
        <text>ATP + protein L-histidine = ADP + protein N-phospho-L-histidine.</text>
        <dbReference type="EC" id="2.7.13.3"/>
    </reaction>
</comment>
<dbReference type="Proteomes" id="UP000664779">
    <property type="component" value="Unassembled WGS sequence"/>
</dbReference>
<gene>
    <name evidence="15" type="ORF">J0X15_03315</name>
</gene>
<evidence type="ECO:0000259" key="14">
    <source>
        <dbReference type="PROSITE" id="PS50885"/>
    </source>
</evidence>
<dbReference type="Pfam" id="PF17202">
    <property type="entry name" value="sCache_3_3"/>
    <property type="match status" value="1"/>
</dbReference>
<keyword evidence="4" id="KW-1003">Cell membrane</keyword>
<keyword evidence="5" id="KW-0597">Phosphoprotein</keyword>
<comment type="subcellular location">
    <subcellularLocation>
        <location evidence="2">Cell membrane</location>
        <topology evidence="2">Multi-pass membrane protein</topology>
    </subcellularLocation>
</comment>
<dbReference type="PRINTS" id="PR00344">
    <property type="entry name" value="BCTRLSENSOR"/>
</dbReference>
<sequence length="652" mass="70836">MRSVRLKLLLLALSPLVVLLPLLLGVTMMRWIDKFDELLIAKVESDLRIAGQYLGRLEDGLASDISALARSVGFAAARHTQNDEFARFLRDAQDDMGVDFLLFAGNGVGDLPVSFAAVAAAARPEQPSASLVLFSESDLQALSPELAERARIALVPTEAAREIDRDVETRGMVLLAAHRDSEDGSVLVGGRLLNQNLDFIDTMNDLIYRNAHGADVRQGTTTLFLDDVRISTNVRLFAGNRALGTRVSEAVWQKVMQGGEIWLDRAFVVNDWYVSGYEPISDISGSRIGMLYTGFLDAPFTTQRNEMVLSLIAAFIVVAGLTIPLFLHLARGIFAPLEQMTKTMELAELGGLDARIGPVKARDEIGTVARHLDRLLDQVQERDEELRGYADNLNELVDQRTEELREANRKLEATFAQLVISEKLASIGEITAGVAHEINNPVAVIQGNLEVLKAGLGPIAAEHRTELDLIDAQTHRINIIVGKLLDFTRSGEMSEADALVDARQAIEDALVLVTADLRKHFIETLTHHEPAPIIQIVETELQQVLVNLMINAAQAMKNGGLLTINTGPKTREGLSGVEISIRDTGEGISADKLGNVFDPFFTTKLAEGTGLGLSISQALITRAGGLISVESIKGEGSHFSVWLPAAVNLSAA</sequence>
<dbReference type="InterPro" id="IPR033463">
    <property type="entry name" value="sCache_3"/>
</dbReference>
<evidence type="ECO:0000256" key="1">
    <source>
        <dbReference type="ARBA" id="ARBA00000085"/>
    </source>
</evidence>
<evidence type="ECO:0000256" key="9">
    <source>
        <dbReference type="ARBA" id="ARBA00022989"/>
    </source>
</evidence>
<dbReference type="Pfam" id="PF00672">
    <property type="entry name" value="HAMP"/>
    <property type="match status" value="1"/>
</dbReference>
<evidence type="ECO:0000256" key="4">
    <source>
        <dbReference type="ARBA" id="ARBA00022475"/>
    </source>
</evidence>
<dbReference type="CDD" id="cd00082">
    <property type="entry name" value="HisKA"/>
    <property type="match status" value="1"/>
</dbReference>
<keyword evidence="16" id="KW-1185">Reference proteome</keyword>
<reference evidence="15" key="1">
    <citation type="submission" date="2021-03" db="EMBL/GenBank/DDBJ databases">
        <title>Roseibium sp. CAU 1637 isolated from Incheon.</title>
        <authorList>
            <person name="Kim W."/>
        </authorList>
    </citation>
    <scope>NUCLEOTIDE SEQUENCE</scope>
    <source>
        <strain evidence="15">CAU 1637</strain>
    </source>
</reference>
<evidence type="ECO:0000256" key="7">
    <source>
        <dbReference type="ARBA" id="ARBA00022692"/>
    </source>
</evidence>
<comment type="caution">
    <text evidence="15">The sequence shown here is derived from an EMBL/GenBank/DDBJ whole genome shotgun (WGS) entry which is preliminary data.</text>
</comment>
<dbReference type="GO" id="GO:0005886">
    <property type="term" value="C:plasma membrane"/>
    <property type="evidence" value="ECO:0007669"/>
    <property type="project" value="UniProtKB-SubCell"/>
</dbReference>
<dbReference type="Pfam" id="PF02518">
    <property type="entry name" value="HATPase_c"/>
    <property type="match status" value="1"/>
</dbReference>
<dbReference type="PANTHER" id="PTHR43065:SF22">
    <property type="entry name" value="HISTIDINE KINASE"/>
    <property type="match status" value="1"/>
</dbReference>
<protein>
    <recommendedName>
        <fullName evidence="3">histidine kinase</fullName>
        <ecNumber evidence="3">2.7.13.3</ecNumber>
    </recommendedName>
</protein>
<evidence type="ECO:0000256" key="12">
    <source>
        <dbReference type="SAM" id="Phobius"/>
    </source>
</evidence>
<dbReference type="EC" id="2.7.13.3" evidence="3"/>
<evidence type="ECO:0000256" key="5">
    <source>
        <dbReference type="ARBA" id="ARBA00022553"/>
    </source>
</evidence>
<evidence type="ECO:0000256" key="10">
    <source>
        <dbReference type="ARBA" id="ARBA00023136"/>
    </source>
</evidence>
<feature type="coiled-coil region" evidence="11">
    <location>
        <begin position="372"/>
        <end position="417"/>
    </location>
</feature>
<dbReference type="GO" id="GO:0000155">
    <property type="term" value="F:phosphorelay sensor kinase activity"/>
    <property type="evidence" value="ECO:0007669"/>
    <property type="project" value="InterPro"/>
</dbReference>
<evidence type="ECO:0000256" key="3">
    <source>
        <dbReference type="ARBA" id="ARBA00012438"/>
    </source>
</evidence>
<feature type="transmembrane region" description="Helical" evidence="12">
    <location>
        <begin position="307"/>
        <end position="330"/>
    </location>
</feature>
<dbReference type="SUPFAM" id="SSF103190">
    <property type="entry name" value="Sensory domain-like"/>
    <property type="match status" value="1"/>
</dbReference>
<dbReference type="Gene3D" id="3.30.565.10">
    <property type="entry name" value="Histidine kinase-like ATPase, C-terminal domain"/>
    <property type="match status" value="1"/>
</dbReference>
<dbReference type="SUPFAM" id="SSF55874">
    <property type="entry name" value="ATPase domain of HSP90 chaperone/DNA topoisomerase II/histidine kinase"/>
    <property type="match status" value="1"/>
</dbReference>
<dbReference type="InterPro" id="IPR003661">
    <property type="entry name" value="HisK_dim/P_dom"/>
</dbReference>
<keyword evidence="7 12" id="KW-0812">Transmembrane</keyword>
<dbReference type="InterPro" id="IPR036890">
    <property type="entry name" value="HATPase_C_sf"/>
</dbReference>
<evidence type="ECO:0000256" key="11">
    <source>
        <dbReference type="SAM" id="Coils"/>
    </source>
</evidence>
<dbReference type="InterPro" id="IPR003660">
    <property type="entry name" value="HAMP_dom"/>
</dbReference>
<organism evidence="15 16">
    <name type="scientific">Roseibium limicola</name>
    <dbReference type="NCBI Taxonomy" id="2816037"/>
    <lineage>
        <taxon>Bacteria</taxon>
        <taxon>Pseudomonadati</taxon>
        <taxon>Pseudomonadota</taxon>
        <taxon>Alphaproteobacteria</taxon>
        <taxon>Hyphomicrobiales</taxon>
        <taxon>Stappiaceae</taxon>
        <taxon>Roseibium</taxon>
    </lineage>
</organism>
<keyword evidence="11" id="KW-0175">Coiled coil</keyword>
<dbReference type="SUPFAM" id="SSF47384">
    <property type="entry name" value="Homodimeric domain of signal transducing histidine kinase"/>
    <property type="match status" value="1"/>
</dbReference>
<dbReference type="RefSeq" id="WP_206938163.1">
    <property type="nucleotide sequence ID" value="NZ_JAFLNF010000001.1"/>
</dbReference>
<dbReference type="CDD" id="cd06225">
    <property type="entry name" value="HAMP"/>
    <property type="match status" value="1"/>
</dbReference>
<dbReference type="SUPFAM" id="SSF158472">
    <property type="entry name" value="HAMP domain-like"/>
    <property type="match status" value="1"/>
</dbReference>
<dbReference type="SMART" id="SM00388">
    <property type="entry name" value="HisKA"/>
    <property type="match status" value="1"/>
</dbReference>
<accession>A0A939J7H7</accession>
<proteinExistence type="predicted"/>
<keyword evidence="10 12" id="KW-0472">Membrane</keyword>
<feature type="domain" description="Histidine kinase" evidence="13">
    <location>
        <begin position="433"/>
        <end position="647"/>
    </location>
</feature>
<dbReference type="InterPro" id="IPR005467">
    <property type="entry name" value="His_kinase_dom"/>
</dbReference>
<keyword evidence="9 12" id="KW-1133">Transmembrane helix</keyword>
<name>A0A939J7H7_9HYPH</name>
<keyword evidence="6" id="KW-0808">Transferase</keyword>
<dbReference type="PROSITE" id="PS50885">
    <property type="entry name" value="HAMP"/>
    <property type="match status" value="1"/>
</dbReference>
<dbReference type="Pfam" id="PF00512">
    <property type="entry name" value="HisKA"/>
    <property type="match status" value="1"/>
</dbReference>
<evidence type="ECO:0000313" key="15">
    <source>
        <dbReference type="EMBL" id="MBO0344241.1"/>
    </source>
</evidence>
<dbReference type="Gene3D" id="6.10.340.10">
    <property type="match status" value="1"/>
</dbReference>
<feature type="domain" description="HAMP" evidence="14">
    <location>
        <begin position="331"/>
        <end position="384"/>
    </location>
</feature>
<keyword evidence="8" id="KW-0418">Kinase</keyword>
<dbReference type="InterPro" id="IPR004358">
    <property type="entry name" value="Sig_transdc_His_kin-like_C"/>
</dbReference>
<evidence type="ECO:0000256" key="6">
    <source>
        <dbReference type="ARBA" id="ARBA00022679"/>
    </source>
</evidence>
<dbReference type="EMBL" id="JAFLNF010000001">
    <property type="protein sequence ID" value="MBO0344241.1"/>
    <property type="molecule type" value="Genomic_DNA"/>
</dbReference>
<dbReference type="InterPro" id="IPR003594">
    <property type="entry name" value="HATPase_dom"/>
</dbReference>
<dbReference type="SMART" id="SM00387">
    <property type="entry name" value="HATPase_c"/>
    <property type="match status" value="1"/>
</dbReference>
<dbReference type="AlphaFoldDB" id="A0A939J7H7"/>
<dbReference type="PANTHER" id="PTHR43065">
    <property type="entry name" value="SENSOR HISTIDINE KINASE"/>
    <property type="match status" value="1"/>
</dbReference>
<evidence type="ECO:0000256" key="8">
    <source>
        <dbReference type="ARBA" id="ARBA00022777"/>
    </source>
</evidence>
<evidence type="ECO:0000256" key="2">
    <source>
        <dbReference type="ARBA" id="ARBA00004651"/>
    </source>
</evidence>
<evidence type="ECO:0000313" key="16">
    <source>
        <dbReference type="Proteomes" id="UP000664779"/>
    </source>
</evidence>
<dbReference type="PROSITE" id="PS50109">
    <property type="entry name" value="HIS_KIN"/>
    <property type="match status" value="1"/>
</dbReference>
<dbReference type="InterPro" id="IPR029151">
    <property type="entry name" value="Sensor-like_sf"/>
</dbReference>
<dbReference type="SMART" id="SM00304">
    <property type="entry name" value="HAMP"/>
    <property type="match status" value="1"/>
</dbReference>
<evidence type="ECO:0000259" key="13">
    <source>
        <dbReference type="PROSITE" id="PS50109"/>
    </source>
</evidence>
<dbReference type="Gene3D" id="1.10.287.130">
    <property type="match status" value="1"/>
</dbReference>